<feature type="repeat" description="Cell wall-binding" evidence="2">
    <location>
        <begin position="64"/>
        <end position="83"/>
    </location>
</feature>
<dbReference type="SUPFAM" id="SSF51261">
    <property type="entry name" value="Duplicated hybrid motif"/>
    <property type="match status" value="1"/>
</dbReference>
<dbReference type="Pfam" id="PF01473">
    <property type="entry name" value="Choline_bind_1"/>
    <property type="match status" value="4"/>
</dbReference>
<dbReference type="Gene3D" id="2.10.270.10">
    <property type="entry name" value="Cholin Binding"/>
    <property type="match status" value="6"/>
</dbReference>
<proteinExistence type="predicted"/>
<evidence type="ECO:0000313" key="3">
    <source>
        <dbReference type="EMBL" id="KRL26203.1"/>
    </source>
</evidence>
<evidence type="ECO:0000313" key="4">
    <source>
        <dbReference type="Proteomes" id="UP000051445"/>
    </source>
</evidence>
<dbReference type="Gene3D" id="2.70.70.10">
    <property type="entry name" value="Glucose Permease (Domain IIA)"/>
    <property type="match status" value="1"/>
</dbReference>
<feature type="repeat" description="Cell wall-binding" evidence="2">
    <location>
        <begin position="473"/>
        <end position="493"/>
    </location>
</feature>
<dbReference type="PROSITE" id="PS51170">
    <property type="entry name" value="CW"/>
    <property type="match status" value="6"/>
</dbReference>
<evidence type="ECO:0000256" key="1">
    <source>
        <dbReference type="ARBA" id="ARBA00022737"/>
    </source>
</evidence>
<dbReference type="InterPro" id="IPR018337">
    <property type="entry name" value="Cell_wall/Cho-bd_repeat"/>
</dbReference>
<dbReference type="SUPFAM" id="SSF69360">
    <property type="entry name" value="Cell wall binding repeat"/>
    <property type="match status" value="4"/>
</dbReference>
<reference evidence="3 4" key="1">
    <citation type="journal article" date="2015" name="Genome Announc.">
        <title>Expanding the biotechnology potential of lactobacilli through comparative genomics of 213 strains and associated genera.</title>
        <authorList>
            <person name="Sun Z."/>
            <person name="Harris H.M."/>
            <person name="McCann A."/>
            <person name="Guo C."/>
            <person name="Argimon S."/>
            <person name="Zhang W."/>
            <person name="Yang X."/>
            <person name="Jeffery I.B."/>
            <person name="Cooney J.C."/>
            <person name="Kagawa T.F."/>
            <person name="Liu W."/>
            <person name="Song Y."/>
            <person name="Salvetti E."/>
            <person name="Wrobel A."/>
            <person name="Rasinkangas P."/>
            <person name="Parkhill J."/>
            <person name="Rea M.C."/>
            <person name="O'Sullivan O."/>
            <person name="Ritari J."/>
            <person name="Douillard F.P."/>
            <person name="Paul Ross R."/>
            <person name="Yang R."/>
            <person name="Briner A.E."/>
            <person name="Felis G.E."/>
            <person name="de Vos W.M."/>
            <person name="Barrangou R."/>
            <person name="Klaenhammer T.R."/>
            <person name="Caufield P.W."/>
            <person name="Cui Y."/>
            <person name="Zhang H."/>
            <person name="O'Toole P.W."/>
        </authorList>
    </citation>
    <scope>NUCLEOTIDE SEQUENCE [LARGE SCALE GENOMIC DNA]</scope>
    <source>
        <strain evidence="3 4">DSM 13145</strain>
    </source>
</reference>
<feature type="repeat" description="Cell wall-binding" evidence="2">
    <location>
        <begin position="453"/>
        <end position="472"/>
    </location>
</feature>
<dbReference type="Pfam" id="PF19127">
    <property type="entry name" value="Choline_bind_3"/>
    <property type="match status" value="4"/>
</dbReference>
<organism evidence="3 4">
    <name type="scientific">Limosilactobacillus frumenti DSM 13145</name>
    <dbReference type="NCBI Taxonomy" id="1423746"/>
    <lineage>
        <taxon>Bacteria</taxon>
        <taxon>Bacillati</taxon>
        <taxon>Bacillota</taxon>
        <taxon>Bacilli</taxon>
        <taxon>Lactobacillales</taxon>
        <taxon>Lactobacillaceae</taxon>
        <taxon>Limosilactobacillus</taxon>
    </lineage>
</organism>
<evidence type="ECO:0000256" key="2">
    <source>
        <dbReference type="PROSITE-ProRule" id="PRU00591"/>
    </source>
</evidence>
<gene>
    <name evidence="3" type="ORF">FD27_GL001341</name>
</gene>
<sequence>MAALTVTIGVGTAFANDNVTNNEPTAQLTANNDVASTMPDSINGYVKHNQNGNVTYQNDAGQNLTGWQNANNSWYYFDDNGSAHTGWYQSPAGNWYDFKENGQAQSGWYQSQAGAWYYADPTNAWNLTGWQNLNNNWYYFDPIQTWARTGWQWINDNWFYFDPTNHGQMLTGIQRIDNQTYYMNEQHDGTYGAMKRDWQYVDGHWYDFDNGGAAHQGWLLTPFNNWYYFNQQGQAQTDWYQVNGHWYYGDLTNAWTLRGWHWLSDGWHYFNPNQTWLDENWQWLDNSWYYFDPANHGLMLTGFRQINGQHYYFNEQHDGSYGAMKTGWQWINDGWYYFTDSGSQLFSWQNINGTTYYLDPTTGLMATGDTIIDGNHYYFNLSSGAQEKGMLLNPMTGKLNYYDEQSGIRQTSVDGYTFNSVTGDINTDNLTNGLNTIYGHVYFYNKASDRFASNEWKQINGSWYYFNDNGVAPTGWFKSNAGNWYYFNNNGAAKTGWFQSPAGFWYYFDPTNANATTGWRYINNNWYYFADGYECQHGTGAWVRTDNNYGQMYTGVQWVDGHCYNFGASGAETAEPWNDWWSWPFPSSGEGYFLPGQAFGYSSYPRKNHYHDGLDFGVSDHPGYEVHAVHGGKVLDVTTCDDDNGQPMWWYVTIWDGKYLYVYQEAFSNRNKIAVSPNDIVYPGQVIGWRDLSHLHLGINTSPNYEMDLNHSFQPSWYDSNAATGSGYWLNPETVIRNHG</sequence>
<feature type="repeat" description="Cell wall-binding" evidence="2">
    <location>
        <begin position="127"/>
        <end position="146"/>
    </location>
</feature>
<name>A0A0R1PC39_9LACO</name>
<dbReference type="STRING" id="1423746.FD27_GL001341"/>
<dbReference type="PATRIC" id="fig|1423746.3.peg.1367"/>
<feature type="repeat" description="Cell wall-binding" evidence="2">
    <location>
        <begin position="325"/>
        <end position="344"/>
    </location>
</feature>
<protein>
    <submittedName>
        <fullName evidence="3">Uncharacterized protein</fullName>
    </submittedName>
</protein>
<dbReference type="CDD" id="cd12797">
    <property type="entry name" value="M23_peptidase"/>
    <property type="match status" value="1"/>
</dbReference>
<keyword evidence="4" id="KW-1185">Reference proteome</keyword>
<dbReference type="EMBL" id="AZER01000024">
    <property type="protein sequence ID" value="KRL26203.1"/>
    <property type="molecule type" value="Genomic_DNA"/>
</dbReference>
<keyword evidence="1" id="KW-0677">Repeat</keyword>
<dbReference type="Proteomes" id="UP000051445">
    <property type="component" value="Unassembled WGS sequence"/>
</dbReference>
<dbReference type="InterPro" id="IPR011055">
    <property type="entry name" value="Dup_hybrid_motif"/>
</dbReference>
<accession>A0A0R1PC39</accession>
<comment type="caution">
    <text evidence="3">The sequence shown here is derived from an EMBL/GenBank/DDBJ whole genome shotgun (WGS) entry which is preliminary data.</text>
</comment>
<feature type="repeat" description="Cell wall-binding" evidence="2">
    <location>
        <begin position="148"/>
        <end position="167"/>
    </location>
</feature>
<dbReference type="AlphaFoldDB" id="A0A0R1PC39"/>